<proteinExistence type="predicted"/>
<dbReference type="EMBL" id="LR134406">
    <property type="protein sequence ID" value="VEH70829.1"/>
    <property type="molecule type" value="Genomic_DNA"/>
</dbReference>
<organism evidence="1 2">
    <name type="scientific">Arachnia propionica</name>
    <dbReference type="NCBI Taxonomy" id="1750"/>
    <lineage>
        <taxon>Bacteria</taxon>
        <taxon>Bacillati</taxon>
        <taxon>Actinomycetota</taxon>
        <taxon>Actinomycetes</taxon>
        <taxon>Propionibacteriales</taxon>
        <taxon>Propionibacteriaceae</taxon>
        <taxon>Arachnia</taxon>
    </lineage>
</organism>
<sequence length="82" mass="9001">MLLFPDLPSLKLVEPGRDEGVVRVETMVRVSGVLGSGSGYRVPVVVSTQPFASLTCWLNQLQGRGSWLSRAATKEWSVSKPW</sequence>
<reference evidence="1 2" key="1">
    <citation type="submission" date="2018-12" db="EMBL/GenBank/DDBJ databases">
        <authorList>
            <consortium name="Pathogen Informatics"/>
        </authorList>
    </citation>
    <scope>NUCLEOTIDE SEQUENCE [LARGE SCALE GENOMIC DNA]</scope>
    <source>
        <strain evidence="1 2">NCTC12967</strain>
    </source>
</reference>
<keyword evidence="2" id="KW-1185">Reference proteome</keyword>
<name>A0A3S5C6U7_9ACTN</name>
<protein>
    <submittedName>
        <fullName evidence="1">Uncharacterized protein</fullName>
    </submittedName>
</protein>
<evidence type="ECO:0000313" key="1">
    <source>
        <dbReference type="EMBL" id="VEH70829.1"/>
    </source>
</evidence>
<gene>
    <name evidence="1" type="ORF">NCTC12967_02135</name>
</gene>
<dbReference type="Proteomes" id="UP000273044">
    <property type="component" value="Chromosome"/>
</dbReference>
<evidence type="ECO:0000313" key="2">
    <source>
        <dbReference type="Proteomes" id="UP000273044"/>
    </source>
</evidence>
<dbReference type="AlphaFoldDB" id="A0A3S5C6U7"/>
<accession>A0A3S5C6U7</accession>